<organism evidence="1 2">
    <name type="scientific">Vitis vinifera</name>
    <name type="common">Grape</name>
    <dbReference type="NCBI Taxonomy" id="29760"/>
    <lineage>
        <taxon>Eukaryota</taxon>
        <taxon>Viridiplantae</taxon>
        <taxon>Streptophyta</taxon>
        <taxon>Embryophyta</taxon>
        <taxon>Tracheophyta</taxon>
        <taxon>Spermatophyta</taxon>
        <taxon>Magnoliopsida</taxon>
        <taxon>eudicotyledons</taxon>
        <taxon>Gunneridae</taxon>
        <taxon>Pentapetalae</taxon>
        <taxon>rosids</taxon>
        <taxon>Vitales</taxon>
        <taxon>Vitaceae</taxon>
        <taxon>Viteae</taxon>
        <taxon>Vitis</taxon>
    </lineage>
</organism>
<gene>
    <name evidence="1" type="ORF">VitviT2T_022802</name>
</gene>
<proteinExistence type="predicted"/>
<dbReference type="Proteomes" id="UP001227230">
    <property type="component" value="Chromosome 15"/>
</dbReference>
<dbReference type="InterPro" id="IPR023562">
    <property type="entry name" value="ClpP/TepA"/>
</dbReference>
<reference evidence="1 2" key="1">
    <citation type="journal article" date="2023" name="Hortic Res">
        <title>The complete reference genome for grapevine (Vitis vinifera L.) genetics and breeding.</title>
        <authorList>
            <person name="Shi X."/>
            <person name="Cao S."/>
            <person name="Wang X."/>
            <person name="Huang S."/>
            <person name="Wang Y."/>
            <person name="Liu Z."/>
            <person name="Liu W."/>
            <person name="Leng X."/>
            <person name="Peng Y."/>
            <person name="Wang N."/>
            <person name="Wang Y."/>
            <person name="Ma Z."/>
            <person name="Xu X."/>
            <person name="Zhang F."/>
            <person name="Xue H."/>
            <person name="Zhong H."/>
            <person name="Wang Y."/>
            <person name="Zhang K."/>
            <person name="Velt A."/>
            <person name="Avia K."/>
            <person name="Holtgrawe D."/>
            <person name="Grimplet J."/>
            <person name="Matus J.T."/>
            <person name="Ware D."/>
            <person name="Wu X."/>
            <person name="Wang H."/>
            <person name="Liu C."/>
            <person name="Fang Y."/>
            <person name="Rustenholz C."/>
            <person name="Cheng Z."/>
            <person name="Xiao H."/>
            <person name="Zhou Y."/>
        </authorList>
    </citation>
    <scope>NUCLEOTIDE SEQUENCE [LARGE SCALE GENOMIC DNA]</scope>
    <source>
        <strain evidence="2">cv. Pinot noir / PN40024</strain>
        <tissue evidence="1">Leaf</tissue>
    </source>
</reference>
<evidence type="ECO:0000313" key="2">
    <source>
        <dbReference type="Proteomes" id="UP001227230"/>
    </source>
</evidence>
<dbReference type="EMBL" id="CP126662">
    <property type="protein sequence ID" value="WKA04796.1"/>
    <property type="molecule type" value="Genomic_DNA"/>
</dbReference>
<evidence type="ECO:0000313" key="1">
    <source>
        <dbReference type="EMBL" id="WKA04796.1"/>
    </source>
</evidence>
<protein>
    <submittedName>
        <fullName evidence="1">Uncharacterized protein</fullName>
    </submittedName>
</protein>
<accession>A0ABY9DDH1</accession>
<name>A0ABY9DDH1_VITVI</name>
<sequence>MRLISIIFPKVWVKDLNPTQVMNHQPVAAFYKAQMGEFVMEAEELVKLHETITKVYVQKNGQALMGCI</sequence>
<keyword evidence="2" id="KW-1185">Reference proteome</keyword>
<dbReference type="Pfam" id="PF00574">
    <property type="entry name" value="CLP_protease"/>
    <property type="match status" value="1"/>
</dbReference>